<protein>
    <submittedName>
        <fullName evidence="1">Uncharacterized protein</fullName>
    </submittedName>
</protein>
<accession>A0ABR1EJ69</accession>
<dbReference type="Proteomes" id="UP001303046">
    <property type="component" value="Unassembled WGS sequence"/>
</dbReference>
<evidence type="ECO:0000313" key="1">
    <source>
        <dbReference type="EMBL" id="KAK6762390.1"/>
    </source>
</evidence>
<gene>
    <name evidence="1" type="primary">Necator_chrX.g23361</name>
    <name evidence="1" type="ORF">RB195_023198</name>
</gene>
<dbReference type="EMBL" id="JAVFWL010000006">
    <property type="protein sequence ID" value="KAK6762390.1"/>
    <property type="molecule type" value="Genomic_DNA"/>
</dbReference>
<organism evidence="1 2">
    <name type="scientific">Necator americanus</name>
    <name type="common">Human hookworm</name>
    <dbReference type="NCBI Taxonomy" id="51031"/>
    <lineage>
        <taxon>Eukaryota</taxon>
        <taxon>Metazoa</taxon>
        <taxon>Ecdysozoa</taxon>
        <taxon>Nematoda</taxon>
        <taxon>Chromadorea</taxon>
        <taxon>Rhabditida</taxon>
        <taxon>Rhabditina</taxon>
        <taxon>Rhabditomorpha</taxon>
        <taxon>Strongyloidea</taxon>
        <taxon>Ancylostomatidae</taxon>
        <taxon>Bunostominae</taxon>
        <taxon>Necator</taxon>
    </lineage>
</organism>
<reference evidence="1 2" key="1">
    <citation type="submission" date="2023-08" db="EMBL/GenBank/DDBJ databases">
        <title>A Necator americanus chromosomal reference genome.</title>
        <authorList>
            <person name="Ilik V."/>
            <person name="Petrzelkova K.J."/>
            <person name="Pardy F."/>
            <person name="Fuh T."/>
            <person name="Niatou-Singa F.S."/>
            <person name="Gouil Q."/>
            <person name="Baker L."/>
            <person name="Ritchie M.E."/>
            <person name="Jex A.R."/>
            <person name="Gazzola D."/>
            <person name="Li H."/>
            <person name="Toshio Fujiwara R."/>
            <person name="Zhan B."/>
            <person name="Aroian R.V."/>
            <person name="Pafco B."/>
            <person name="Schwarz E.M."/>
        </authorList>
    </citation>
    <scope>NUCLEOTIDE SEQUENCE [LARGE SCALE GENOMIC DNA]</scope>
    <source>
        <strain evidence="1 2">Aroian</strain>
        <tissue evidence="1">Whole animal</tissue>
    </source>
</reference>
<keyword evidence="2" id="KW-1185">Reference proteome</keyword>
<comment type="caution">
    <text evidence="1">The sequence shown here is derived from an EMBL/GenBank/DDBJ whole genome shotgun (WGS) entry which is preliminary data.</text>
</comment>
<sequence>MMLAANWSISKLEGRSKREEVVEYKHQKNVVTQLDHCLNDAAPKDVEGHKSTGAVAEQPTGVGCNVCTPSINSQTKHITSETR</sequence>
<proteinExistence type="predicted"/>
<evidence type="ECO:0000313" key="2">
    <source>
        <dbReference type="Proteomes" id="UP001303046"/>
    </source>
</evidence>
<name>A0ABR1EJ69_NECAM</name>